<name>A0A1B2AC79_9SPHN</name>
<protein>
    <recommendedName>
        <fullName evidence="4">Integral membrane protein</fullName>
    </recommendedName>
</protein>
<feature type="chain" id="PRO_5008534084" description="Integral membrane protein" evidence="1">
    <location>
        <begin position="44"/>
        <end position="112"/>
    </location>
</feature>
<proteinExistence type="predicted"/>
<dbReference type="AlphaFoldDB" id="A0A1B2AC79"/>
<evidence type="ECO:0000256" key="1">
    <source>
        <dbReference type="SAM" id="SignalP"/>
    </source>
</evidence>
<dbReference type="PATRIC" id="fig|692370.5.peg.1257"/>
<dbReference type="Proteomes" id="UP000092932">
    <property type="component" value="Chromosome"/>
</dbReference>
<accession>A0A1B2AC79</accession>
<feature type="signal peptide" evidence="1">
    <location>
        <begin position="1"/>
        <end position="43"/>
    </location>
</feature>
<evidence type="ECO:0000313" key="2">
    <source>
        <dbReference type="EMBL" id="ANY19760.1"/>
    </source>
</evidence>
<reference evidence="2 3" key="1">
    <citation type="submission" date="2016-07" db="EMBL/GenBank/DDBJ databases">
        <title>Complete genome sequence of Altererythrobacter dongtanensis KCTC 22672, a type strain with esterase isolated from tidal flat.</title>
        <authorList>
            <person name="Cheng H."/>
            <person name="Wu Y.-H."/>
            <person name="Zhou P."/>
            <person name="Huo Y.-Y."/>
            <person name="Wang C.-S."/>
            <person name="Xu X.-W."/>
        </authorList>
    </citation>
    <scope>NUCLEOTIDE SEQUENCE [LARGE SCALE GENOMIC DNA]</scope>
    <source>
        <strain evidence="2 3">KCTC 22672</strain>
    </source>
</reference>
<evidence type="ECO:0008006" key="4">
    <source>
        <dbReference type="Google" id="ProtNLM"/>
    </source>
</evidence>
<keyword evidence="3" id="KW-1185">Reference proteome</keyword>
<organism evidence="2 3">
    <name type="scientific">Tsuneonella dongtanensis</name>
    <dbReference type="NCBI Taxonomy" id="692370"/>
    <lineage>
        <taxon>Bacteria</taxon>
        <taxon>Pseudomonadati</taxon>
        <taxon>Pseudomonadota</taxon>
        <taxon>Alphaproteobacteria</taxon>
        <taxon>Sphingomonadales</taxon>
        <taxon>Erythrobacteraceae</taxon>
        <taxon>Tsuneonella</taxon>
    </lineage>
</organism>
<evidence type="ECO:0000313" key="3">
    <source>
        <dbReference type="Proteomes" id="UP000092932"/>
    </source>
</evidence>
<dbReference type="EMBL" id="CP016591">
    <property type="protein sequence ID" value="ANY19760.1"/>
    <property type="molecule type" value="Genomic_DNA"/>
</dbReference>
<keyword evidence="1" id="KW-0732">Signal</keyword>
<dbReference type="STRING" id="692370.A6F68_01243"/>
<dbReference type="KEGG" id="ado:A6F68_01243"/>
<sequence>MGANQPVPITGKHTGDFHMTTIRSGASIAASAALFAMSAMVFAAEPPAGSTGRALGKEDTVHCYGVHSCKGNADCKTTANECKGQNVCKGHGFKAMAAGQCLAKGGTIGDLG</sequence>
<gene>
    <name evidence="2" type="ORF">A6F68_01243</name>
</gene>